<dbReference type="RefSeq" id="WP_159337389.1">
    <property type="nucleotide sequence ID" value="NZ_AP024329.1"/>
</dbReference>
<dbReference type="Gene3D" id="3.20.20.70">
    <property type="entry name" value="Aldolase class I"/>
    <property type="match status" value="1"/>
</dbReference>
<dbReference type="PANTHER" id="PTHR32502:SF12">
    <property type="entry name" value="D-TAGATOSE-1,6-BISPHOSPHATE ALDOLASE SUBUNIT GATZ"/>
    <property type="match status" value="1"/>
</dbReference>
<dbReference type="InterPro" id="IPR050303">
    <property type="entry name" value="GatZ_KbaZ_carbometab"/>
</dbReference>
<evidence type="ECO:0000313" key="2">
    <source>
        <dbReference type="EMBL" id="BCQ33407.1"/>
    </source>
</evidence>
<dbReference type="InterPro" id="IPR013785">
    <property type="entry name" value="Aldolase_TIM"/>
</dbReference>
<gene>
    <name evidence="2" type="primary">gatZ</name>
    <name evidence="2" type="ORF">ERHA53_07500</name>
</gene>
<dbReference type="EMBL" id="AP024329">
    <property type="protein sequence ID" value="BCQ33407.1"/>
    <property type="molecule type" value="Genomic_DNA"/>
</dbReference>
<comment type="pathway">
    <text evidence="1">Carbohydrate metabolism; D-tagatose 6-phosphate degradation; D-glyceraldehyde 3-phosphate and glycerone phosphate from D-tagatose 6-phosphate: step 2/2.</text>
</comment>
<proteinExistence type="predicted"/>
<dbReference type="NCBIfam" id="NF011626">
    <property type="entry name" value="PRK15052.1"/>
    <property type="match status" value="1"/>
</dbReference>
<keyword evidence="3" id="KW-1185">Reference proteome</keyword>
<reference evidence="2 3" key="1">
    <citation type="submission" date="2021-01" db="EMBL/GenBank/DDBJ databases">
        <title>Complete genome sequence of Erwinia rhapontici MAFF 311153.</title>
        <authorList>
            <person name="Morohoshi T."/>
            <person name="Someya N."/>
        </authorList>
    </citation>
    <scope>NUCLEOTIDE SEQUENCE [LARGE SCALE GENOMIC DNA]</scope>
    <source>
        <strain evidence="2 3">MAFF 311153</strain>
    </source>
</reference>
<dbReference type="Pfam" id="PF08013">
    <property type="entry name" value="GatZ_KbaZ-like"/>
    <property type="match status" value="1"/>
</dbReference>
<dbReference type="Proteomes" id="UP000677515">
    <property type="component" value="Chromosome"/>
</dbReference>
<evidence type="ECO:0000256" key="1">
    <source>
        <dbReference type="ARBA" id="ARBA00005191"/>
    </source>
</evidence>
<name>A0ABN6DFS4_ERWRD</name>
<evidence type="ECO:0000313" key="3">
    <source>
        <dbReference type="Proteomes" id="UP000677515"/>
    </source>
</evidence>
<dbReference type="InterPro" id="IPR012062">
    <property type="entry name" value="GatZ/KbaZ-like"/>
</dbReference>
<dbReference type="SUPFAM" id="SSF51569">
    <property type="entry name" value="Aldolase"/>
    <property type="match status" value="1"/>
</dbReference>
<protein>
    <submittedName>
        <fullName evidence="2">D-tagatose-1,6-bisphosphate aldolase subunit GatZ</fullName>
    </submittedName>
</protein>
<sequence>MRKIIEQHQRDPQIGICSVCSAHPLVIEAALRMDLHSDRAVLIEATSNQVNQFGGYTGMTPESFRDYVLTIADQVGFPSQRLILGGDHLGPNCWQHEPAEQAMAKSRDLIAAYVQAGFSKIHLDASMPCADDPNPLPPETVAQRAAELCCIAEITATPQQKAALTYVIGTEVPVPGGEASAINTVHITHVADAAATIELHHQAFRTAGLEDAIGRIIAIVVQPGVEFDHSSVVHYQPALAQGLRDFIATTPLVYEAHSTDYQTRSAYRALVQDHFAILKVGPALTFALREAVFALAAIEQVLIAPEQQSQILAVIDQVMLNEPGYWKKYYRPVFSDSLVDIHFSLSDRIRYYWPHPRIHRAFSQLMDNLATTAIPLGLLSQYLPQQFSRVLCGELTPTPTRLIIDKIQDVLRDYAFGCERQPQTLKGVSHA</sequence>
<dbReference type="Gene3D" id="1.10.400.20">
    <property type="entry name" value="putative tagatose 6-phosphate kinase domain like"/>
    <property type="match status" value="1"/>
</dbReference>
<dbReference type="PIRSF" id="PIRSF009264">
    <property type="entry name" value="TagBP_ald_AgaZ"/>
    <property type="match status" value="1"/>
</dbReference>
<dbReference type="NCBIfam" id="TIGR02810">
    <property type="entry name" value="agaZ_gatZ"/>
    <property type="match status" value="1"/>
</dbReference>
<accession>A0ABN6DFS4</accession>
<organism evidence="2 3">
    <name type="scientific">Erwinia rhapontici</name>
    <name type="common">Pectobacterium rhapontici</name>
    <dbReference type="NCBI Taxonomy" id="55212"/>
    <lineage>
        <taxon>Bacteria</taxon>
        <taxon>Pseudomonadati</taxon>
        <taxon>Pseudomonadota</taxon>
        <taxon>Gammaproteobacteria</taxon>
        <taxon>Enterobacterales</taxon>
        <taxon>Erwiniaceae</taxon>
        <taxon>Erwinia</taxon>
    </lineage>
</organism>
<dbReference type="PANTHER" id="PTHR32502">
    <property type="entry name" value="N-ACETYLGALACTOSAMINE PERMEASE II COMPONENT-RELATED"/>
    <property type="match status" value="1"/>
</dbReference>